<evidence type="ECO:0000313" key="2">
    <source>
        <dbReference type="Proteomes" id="UP000259976"/>
    </source>
</evidence>
<proteinExistence type="predicted"/>
<evidence type="ECO:0000313" key="1">
    <source>
        <dbReference type="EMBL" id="ANJ20760.1"/>
    </source>
</evidence>
<protein>
    <submittedName>
        <fullName evidence="1">Uncharacterized protein</fullName>
    </submittedName>
</protein>
<sequence length="73" mass="8593">MTKQDQGTETEPTNQERFYYFDEDTRTVYHTTDEEEVGYLEFLGSSTNPNIRMAVTGFSRKLPWDSGYKIKEL</sequence>
<accession>A0A191VYH4</accession>
<dbReference type="Proteomes" id="UP000259976">
    <property type="component" value="Segment"/>
</dbReference>
<name>A0A191VYH4_9CAUD</name>
<dbReference type="EMBL" id="KU885989">
    <property type="protein sequence ID" value="ANJ20760.1"/>
    <property type="molecule type" value="Genomic_DNA"/>
</dbReference>
<keyword evidence="2" id="KW-1185">Reference proteome</keyword>
<gene>
    <name evidence="1" type="ORF">RDp01_gp26</name>
</gene>
<organism evidence="1 2">
    <name type="scientific">Roseobacter phage RD-1410W1-01</name>
    <dbReference type="NCBI Taxonomy" id="1815984"/>
    <lineage>
        <taxon>Viruses</taxon>
        <taxon>Duplodnaviria</taxon>
        <taxon>Heunggongvirae</taxon>
        <taxon>Uroviricota</taxon>
        <taxon>Caudoviricetes</taxon>
        <taxon>Schitoviridae</taxon>
        <taxon>Rhodovirinae</taxon>
        <taxon>Aoqinvirus</taxon>
        <taxon>Aoqinvirus RD1410W101</taxon>
    </lineage>
</organism>
<reference evidence="1 2" key="1">
    <citation type="journal article" date="2016" name="Curr. Microbiol.">
        <title>Characterization and Complete Genome Sequences of Three N4-Like Roseobacter Phages Isolated from the South China Sea.</title>
        <authorList>
            <person name="Li B."/>
            <person name="Zhang S."/>
            <person name="Long L."/>
            <person name="Huang S."/>
        </authorList>
    </citation>
    <scope>NUCLEOTIDE SEQUENCE [LARGE SCALE GENOMIC DNA]</scope>
</reference>